<dbReference type="PANTHER" id="PTHR46796:SF12">
    <property type="entry name" value="HTH-TYPE DNA-BINDING TRANSCRIPTIONAL ACTIVATOR EUTR"/>
    <property type="match status" value="1"/>
</dbReference>
<dbReference type="InterPro" id="IPR050204">
    <property type="entry name" value="AraC_XylS_family_regulators"/>
</dbReference>
<reference evidence="6 7" key="1">
    <citation type="journal article" date="2012" name="J. Bacteriol.">
        <title>Complete genome sequence of phototrophic betaproteobacterium Rubrivivax gelatinosus IL144.</title>
        <authorList>
            <person name="Nagashima S."/>
            <person name="Kamimura A."/>
            <person name="Shimizu T."/>
            <person name="Nakamura-isaki S."/>
            <person name="Aono E."/>
            <person name="Sakamoto K."/>
            <person name="Ichikawa N."/>
            <person name="Nakazawa H."/>
            <person name="Sekine M."/>
            <person name="Yamazaki S."/>
            <person name="Fujita N."/>
            <person name="Shimada K."/>
            <person name="Hanada S."/>
            <person name="Nagashima K.V.P."/>
        </authorList>
    </citation>
    <scope>NUCLEOTIDE SEQUENCE [LARGE SCALE GENOMIC DNA]</scope>
    <source>
        <strain evidence="7">NBRC 100245 / IL144</strain>
    </source>
</reference>
<dbReference type="Proteomes" id="UP000007883">
    <property type="component" value="Chromosome"/>
</dbReference>
<dbReference type="HOGENOM" id="CLU_047930_2_0_4"/>
<dbReference type="AlphaFoldDB" id="I0HXY7"/>
<proteinExistence type="predicted"/>
<dbReference type="SMART" id="SM00342">
    <property type="entry name" value="HTH_ARAC"/>
    <property type="match status" value="1"/>
</dbReference>
<dbReference type="EMBL" id="AP012320">
    <property type="protein sequence ID" value="BAL97874.1"/>
    <property type="molecule type" value="Genomic_DNA"/>
</dbReference>
<keyword evidence="2" id="KW-0238">DNA-binding</keyword>
<dbReference type="Pfam" id="PF12833">
    <property type="entry name" value="HTH_18"/>
    <property type="match status" value="1"/>
</dbReference>
<dbReference type="GO" id="GO:0043565">
    <property type="term" value="F:sequence-specific DNA binding"/>
    <property type="evidence" value="ECO:0007669"/>
    <property type="project" value="InterPro"/>
</dbReference>
<accession>I0HXY7</accession>
<dbReference type="SUPFAM" id="SSF46689">
    <property type="entry name" value="Homeodomain-like"/>
    <property type="match status" value="2"/>
</dbReference>
<evidence type="ECO:0000313" key="6">
    <source>
        <dbReference type="EMBL" id="BAL97874.1"/>
    </source>
</evidence>
<evidence type="ECO:0000259" key="5">
    <source>
        <dbReference type="PROSITE" id="PS01124"/>
    </source>
</evidence>
<feature type="region of interest" description="Disordered" evidence="4">
    <location>
        <begin position="1"/>
        <end position="20"/>
    </location>
</feature>
<organism evidence="6 7">
    <name type="scientific">Rubrivivax gelatinosus (strain NBRC 100245 / IL144)</name>
    <dbReference type="NCBI Taxonomy" id="983917"/>
    <lineage>
        <taxon>Bacteria</taxon>
        <taxon>Pseudomonadati</taxon>
        <taxon>Pseudomonadota</taxon>
        <taxon>Betaproteobacteria</taxon>
        <taxon>Burkholderiales</taxon>
        <taxon>Sphaerotilaceae</taxon>
        <taxon>Rubrivivax</taxon>
    </lineage>
</organism>
<dbReference type="InterPro" id="IPR018060">
    <property type="entry name" value="HTH_AraC"/>
</dbReference>
<evidence type="ECO:0000256" key="1">
    <source>
        <dbReference type="ARBA" id="ARBA00023015"/>
    </source>
</evidence>
<keyword evidence="1" id="KW-0805">Transcription regulation</keyword>
<sequence length="311" mass="33684">MLQSTNRVQNAPWRAASRAAHDVDEHAAHLSGWRQEYDQLGEGRFDGRLDEALADGVQLFRERTSQRLRQRCEVWRDAVWCGLTEADDGSRLNGRRVGAGAVMASGTDGSFELVSPAGHSIVGIVVSRALLARHAPALPQPESREAAWWPLEPAQRRDALALARAILALAAAGQAPPPSALLDTVAGLLAARAVPRERGNAASRRHLVAQAHALVAASPERVPGVAELCAALHVSRRTLQYAFEEEAGVTPLAYLRSVRLNAVRRLLRAGRPGQTVQAAAQAWGFWNLSAFAADYRRQFGERPSETLARSG</sequence>
<dbReference type="STRING" id="983917.RGE_45390"/>
<gene>
    <name evidence="6" type="primary">eutR</name>
    <name evidence="6" type="ordered locus">RGE_45390</name>
</gene>
<evidence type="ECO:0000313" key="7">
    <source>
        <dbReference type="Proteomes" id="UP000007883"/>
    </source>
</evidence>
<dbReference type="PATRIC" id="fig|983917.3.peg.4427"/>
<dbReference type="RefSeq" id="WP_014430722.1">
    <property type="nucleotide sequence ID" value="NC_017075.1"/>
</dbReference>
<keyword evidence="3" id="KW-0804">Transcription</keyword>
<protein>
    <submittedName>
        <fullName evidence="6">Ethanolamine operon transcriptional activator EutR</fullName>
    </submittedName>
</protein>
<dbReference type="InterPro" id="IPR009057">
    <property type="entry name" value="Homeodomain-like_sf"/>
</dbReference>
<evidence type="ECO:0000256" key="2">
    <source>
        <dbReference type="ARBA" id="ARBA00023125"/>
    </source>
</evidence>
<keyword evidence="7" id="KW-1185">Reference proteome</keyword>
<dbReference type="eggNOG" id="COG2207">
    <property type="taxonomic scope" value="Bacteria"/>
</dbReference>
<evidence type="ECO:0000256" key="4">
    <source>
        <dbReference type="SAM" id="MobiDB-lite"/>
    </source>
</evidence>
<name>I0HXY7_RUBGI</name>
<dbReference type="PROSITE" id="PS01124">
    <property type="entry name" value="HTH_ARAC_FAMILY_2"/>
    <property type="match status" value="1"/>
</dbReference>
<dbReference type="PANTHER" id="PTHR46796">
    <property type="entry name" value="HTH-TYPE TRANSCRIPTIONAL ACTIVATOR RHAS-RELATED"/>
    <property type="match status" value="1"/>
</dbReference>
<dbReference type="Gene3D" id="1.10.10.60">
    <property type="entry name" value="Homeodomain-like"/>
    <property type="match status" value="1"/>
</dbReference>
<dbReference type="KEGG" id="rge:RGE_45390"/>
<feature type="domain" description="HTH araC/xylS-type" evidence="5">
    <location>
        <begin position="209"/>
        <end position="309"/>
    </location>
</feature>
<dbReference type="GO" id="GO:0003700">
    <property type="term" value="F:DNA-binding transcription factor activity"/>
    <property type="evidence" value="ECO:0007669"/>
    <property type="project" value="InterPro"/>
</dbReference>
<evidence type="ECO:0000256" key="3">
    <source>
        <dbReference type="ARBA" id="ARBA00023163"/>
    </source>
</evidence>